<comment type="caution">
    <text evidence="1">The sequence shown here is derived from an EMBL/GenBank/DDBJ whole genome shotgun (WGS) entry which is preliminary data.</text>
</comment>
<accession>X1SLW4</accession>
<dbReference type="AlphaFoldDB" id="X1SLW4"/>
<gene>
    <name evidence="1" type="ORF">S12H4_27003</name>
</gene>
<feature type="non-terminal residue" evidence="1">
    <location>
        <position position="1"/>
    </location>
</feature>
<proteinExistence type="predicted"/>
<evidence type="ECO:0008006" key="2">
    <source>
        <dbReference type="Google" id="ProtNLM"/>
    </source>
</evidence>
<protein>
    <recommendedName>
        <fullName evidence="2">Glycosyl transferase family 1 domain-containing protein</fullName>
    </recommendedName>
</protein>
<name>X1SLW4_9ZZZZ</name>
<reference evidence="1" key="1">
    <citation type="journal article" date="2014" name="Front. Microbiol.">
        <title>High frequency of phylogenetically diverse reductive dehalogenase-homologous genes in deep subseafloor sedimentary metagenomes.</title>
        <authorList>
            <person name="Kawai M."/>
            <person name="Futagami T."/>
            <person name="Toyoda A."/>
            <person name="Takaki Y."/>
            <person name="Nishi S."/>
            <person name="Hori S."/>
            <person name="Arai W."/>
            <person name="Tsubouchi T."/>
            <person name="Morono Y."/>
            <person name="Uchiyama I."/>
            <person name="Ito T."/>
            <person name="Fujiyama A."/>
            <person name="Inagaki F."/>
            <person name="Takami H."/>
        </authorList>
    </citation>
    <scope>NUCLEOTIDE SEQUENCE</scope>
    <source>
        <strain evidence="1">Expedition CK06-06</strain>
    </source>
</reference>
<organism evidence="1">
    <name type="scientific">marine sediment metagenome</name>
    <dbReference type="NCBI Taxonomy" id="412755"/>
    <lineage>
        <taxon>unclassified sequences</taxon>
        <taxon>metagenomes</taxon>
        <taxon>ecological metagenomes</taxon>
    </lineage>
</organism>
<dbReference type="EMBL" id="BARW01015375">
    <property type="protein sequence ID" value="GAI94032.1"/>
    <property type="molecule type" value="Genomic_DNA"/>
</dbReference>
<sequence>KGFKVVSLGDKYELDEYGLAKLDKRVIKRTAGECIKLLIDEDYREKMVEENFQSGREFFSHESLEEKLKRII</sequence>
<evidence type="ECO:0000313" key="1">
    <source>
        <dbReference type="EMBL" id="GAI94032.1"/>
    </source>
</evidence>